<dbReference type="Proteomes" id="UP000239720">
    <property type="component" value="Unassembled WGS sequence"/>
</dbReference>
<proteinExistence type="predicted"/>
<dbReference type="EMBL" id="NEMB01000003">
    <property type="protein sequence ID" value="PQQ66916.1"/>
    <property type="molecule type" value="Genomic_DNA"/>
</dbReference>
<evidence type="ECO:0000313" key="3">
    <source>
        <dbReference type="EMBL" id="PQQ66916.1"/>
    </source>
</evidence>
<dbReference type="GO" id="GO:0016787">
    <property type="term" value="F:hydrolase activity"/>
    <property type="evidence" value="ECO:0007669"/>
    <property type="project" value="UniProtKB-KW"/>
</dbReference>
<accession>A0A2K9EN44</accession>
<gene>
    <name evidence="2" type="primary">rnjA1</name>
    <name evidence="3" type="ORF">B9R14_09280</name>
    <name evidence="2" type="ORF">HVS_04775</name>
</gene>
<evidence type="ECO:0000259" key="1">
    <source>
        <dbReference type="Pfam" id="PF00753"/>
    </source>
</evidence>
<dbReference type="Pfam" id="PF00753">
    <property type="entry name" value="Lactamase_B"/>
    <property type="match status" value="1"/>
</dbReference>
<dbReference type="PANTHER" id="PTHR43694">
    <property type="entry name" value="RIBONUCLEASE J"/>
    <property type="match status" value="1"/>
</dbReference>
<dbReference type="SUPFAM" id="SSF56281">
    <property type="entry name" value="Metallo-hydrolase/oxidoreductase"/>
    <property type="match status" value="1"/>
</dbReference>
<protein>
    <submittedName>
        <fullName evidence="2">Ribonuclease J 1</fullName>
        <ecNumber evidence="2">3.1.-.-</ecNumber>
    </submittedName>
</protein>
<reference evidence="2 4" key="1">
    <citation type="submission" date="2017-12" db="EMBL/GenBank/DDBJ databases">
        <title>Complete genome sequence of Herbivorax saccincola GGR1, a novel Cellulosome-producing hydrolytic bacterium in a thermophilic biogas plant, established by Illumina and Nanopore MinION sequencing.</title>
        <authorList>
            <person name="Pechtl A."/>
            <person name="Ruckert C."/>
            <person name="Koeck D.E."/>
            <person name="Maus I."/>
            <person name="Winkler A."/>
            <person name="Kalinowski J."/>
            <person name="Puhler A."/>
            <person name="Schwarz W.W."/>
            <person name="Zverlov V.V."/>
            <person name="Schluter A."/>
            <person name="Liebl W."/>
        </authorList>
    </citation>
    <scope>NUCLEOTIDE SEQUENCE [LARGE SCALE GENOMIC DNA]</scope>
    <source>
        <strain evidence="2">GGR1</strain>
        <strain evidence="4">SR1</strain>
    </source>
</reference>
<keyword evidence="4" id="KW-1185">Reference proteome</keyword>
<reference evidence="3 5" key="2">
    <citation type="journal article" date="2018" name="Syst. Appl. Microbiol.">
        <title>Characterization and high-quality draft genome sequence of Herbivorax saccincola A7, an anaerobic, alkaliphilic, thermophilic, cellulolytic, and xylanolytic bacterium.</title>
        <authorList>
            <person name="Aikawa S."/>
            <person name="Baramee S."/>
            <person name="Sermsathanaswadi J."/>
            <person name="Thianheng P."/>
            <person name="Tachaapaikoon C."/>
            <person name="Shikata A."/>
            <person name="Waeonukul R."/>
            <person name="Pason P."/>
            <person name="Ratanakhanokchai K."/>
            <person name="Kosugi A."/>
        </authorList>
    </citation>
    <scope>NUCLEOTIDE SEQUENCE [LARGE SCALE GENOMIC DNA]</scope>
    <source>
        <strain evidence="3 5">A7</strain>
    </source>
</reference>
<feature type="domain" description="Metallo-beta-lactamase" evidence="1">
    <location>
        <begin position="19"/>
        <end position="97"/>
    </location>
</feature>
<dbReference type="KEGG" id="hsc:HVS_04775"/>
<sequence>MAKRKRKLKIIPLGGLGEIGKNITVFEYGKDIIVVDCGMTFPDDEMLGIDLVLPDTTYLTNNKDRIKGIVITHGHEDHIGALPYVLKEINVPVYGKRKRINGYKY</sequence>
<dbReference type="Gene3D" id="3.60.15.10">
    <property type="entry name" value="Ribonuclease Z/Hydroxyacylglutathione hydrolase-like"/>
    <property type="match status" value="1"/>
</dbReference>
<organism evidence="2 4">
    <name type="scientific">Acetivibrio saccincola</name>
    <dbReference type="NCBI Taxonomy" id="1677857"/>
    <lineage>
        <taxon>Bacteria</taxon>
        <taxon>Bacillati</taxon>
        <taxon>Bacillota</taxon>
        <taxon>Clostridia</taxon>
        <taxon>Eubacteriales</taxon>
        <taxon>Oscillospiraceae</taxon>
        <taxon>Acetivibrio</taxon>
    </lineage>
</organism>
<dbReference type="Proteomes" id="UP000233534">
    <property type="component" value="Chromosome"/>
</dbReference>
<dbReference type="AlphaFoldDB" id="A0A2K9EN44"/>
<dbReference type="EMBL" id="CP025197">
    <property type="protein sequence ID" value="AUG56890.1"/>
    <property type="molecule type" value="Genomic_DNA"/>
</dbReference>
<name>A0A2K9EN44_9FIRM</name>
<evidence type="ECO:0000313" key="5">
    <source>
        <dbReference type="Proteomes" id="UP000239720"/>
    </source>
</evidence>
<dbReference type="InterPro" id="IPR036866">
    <property type="entry name" value="RibonucZ/Hydroxyglut_hydro"/>
</dbReference>
<dbReference type="PANTHER" id="PTHR43694:SF1">
    <property type="entry name" value="RIBONUCLEASE J"/>
    <property type="match status" value="1"/>
</dbReference>
<evidence type="ECO:0000313" key="4">
    <source>
        <dbReference type="Proteomes" id="UP000233534"/>
    </source>
</evidence>
<evidence type="ECO:0000313" key="2">
    <source>
        <dbReference type="EMBL" id="AUG56890.1"/>
    </source>
</evidence>
<dbReference type="InterPro" id="IPR001279">
    <property type="entry name" value="Metallo-B-lactamas"/>
</dbReference>
<keyword evidence="2" id="KW-0378">Hydrolase</keyword>
<dbReference type="EC" id="3.1.-.-" evidence="2"/>